<accession>A0A1H2E8Y1</accession>
<protein>
    <submittedName>
        <fullName evidence="3">Copper chaperone</fullName>
    </submittedName>
</protein>
<dbReference type="PROSITE" id="PS50846">
    <property type="entry name" value="HMA_2"/>
    <property type="match status" value="1"/>
</dbReference>
<dbReference type="EMBL" id="LT629785">
    <property type="protein sequence ID" value="SDT91523.1"/>
    <property type="molecule type" value="Genomic_DNA"/>
</dbReference>
<proteinExistence type="predicted"/>
<feature type="domain" description="HMA" evidence="2">
    <location>
        <begin position="5"/>
        <end position="68"/>
    </location>
</feature>
<evidence type="ECO:0000256" key="1">
    <source>
        <dbReference type="ARBA" id="ARBA00022723"/>
    </source>
</evidence>
<dbReference type="InterPro" id="IPR036163">
    <property type="entry name" value="HMA_dom_sf"/>
</dbReference>
<organism evidence="3 4">
    <name type="scientific">Pseudomonas pohangensis</name>
    <dbReference type="NCBI Taxonomy" id="364197"/>
    <lineage>
        <taxon>Bacteria</taxon>
        <taxon>Pseudomonadati</taxon>
        <taxon>Pseudomonadota</taxon>
        <taxon>Gammaproteobacteria</taxon>
        <taxon>Pseudomonadales</taxon>
        <taxon>Pseudomonadaceae</taxon>
        <taxon>Pseudomonas</taxon>
    </lineage>
</organism>
<evidence type="ECO:0000259" key="2">
    <source>
        <dbReference type="PROSITE" id="PS50846"/>
    </source>
</evidence>
<dbReference type="PROSITE" id="PS01047">
    <property type="entry name" value="HMA_1"/>
    <property type="match status" value="1"/>
</dbReference>
<dbReference type="STRING" id="364197.SAMN05216296_0526"/>
<dbReference type="Proteomes" id="UP000243232">
    <property type="component" value="Chromosome I"/>
</dbReference>
<evidence type="ECO:0000313" key="3">
    <source>
        <dbReference type="EMBL" id="SDT91523.1"/>
    </source>
</evidence>
<dbReference type="InterPro" id="IPR017969">
    <property type="entry name" value="Heavy-metal-associated_CS"/>
</dbReference>
<reference evidence="4" key="1">
    <citation type="submission" date="2016-10" db="EMBL/GenBank/DDBJ databases">
        <authorList>
            <person name="Varghese N."/>
            <person name="Submissions S."/>
        </authorList>
    </citation>
    <scope>NUCLEOTIDE SEQUENCE [LARGE SCALE GENOMIC DNA]</scope>
    <source>
        <strain evidence="4">DSM 17875</strain>
    </source>
</reference>
<evidence type="ECO:0000313" key="4">
    <source>
        <dbReference type="Proteomes" id="UP000243232"/>
    </source>
</evidence>
<dbReference type="SUPFAM" id="SSF55008">
    <property type="entry name" value="HMA, heavy metal-associated domain"/>
    <property type="match status" value="1"/>
</dbReference>
<dbReference type="AlphaFoldDB" id="A0A1H2E8Y1"/>
<dbReference type="CDD" id="cd00371">
    <property type="entry name" value="HMA"/>
    <property type="match status" value="1"/>
</dbReference>
<sequence>MEKPTEQLFRVEGMTCQHCVAAITRALQARDQLARIDVDLPAGLVRVNSAAAAAELLRVLAEEGYPATVVKA</sequence>
<dbReference type="Gene3D" id="3.30.70.100">
    <property type="match status" value="1"/>
</dbReference>
<gene>
    <name evidence="3" type="ORF">SAMN05216296_0526</name>
</gene>
<dbReference type="RefSeq" id="WP_269457170.1">
    <property type="nucleotide sequence ID" value="NZ_LT629785.1"/>
</dbReference>
<keyword evidence="4" id="KW-1185">Reference proteome</keyword>
<dbReference type="GO" id="GO:0046872">
    <property type="term" value="F:metal ion binding"/>
    <property type="evidence" value="ECO:0007669"/>
    <property type="project" value="UniProtKB-KW"/>
</dbReference>
<dbReference type="InterPro" id="IPR006121">
    <property type="entry name" value="HMA_dom"/>
</dbReference>
<dbReference type="Pfam" id="PF00403">
    <property type="entry name" value="HMA"/>
    <property type="match status" value="1"/>
</dbReference>
<name>A0A1H2E8Y1_9PSED</name>
<keyword evidence="1" id="KW-0479">Metal-binding</keyword>